<comment type="subcellular location">
    <subcellularLocation>
        <location evidence="1">Membrane</location>
        <topology evidence="1">Multi-pass membrane protein</topology>
    </subcellularLocation>
</comment>
<keyword evidence="4 7" id="KW-1133">Transmembrane helix</keyword>
<feature type="transmembrane region" description="Helical" evidence="7">
    <location>
        <begin position="102"/>
        <end position="124"/>
    </location>
</feature>
<dbReference type="InterPro" id="IPR026961">
    <property type="entry name" value="PGG_dom"/>
</dbReference>
<keyword evidence="5" id="KW-0040">ANK repeat</keyword>
<evidence type="ECO:0000256" key="7">
    <source>
        <dbReference type="SAM" id="Phobius"/>
    </source>
</evidence>
<comment type="caution">
    <text evidence="9">The sequence shown here is derived from an EMBL/GenBank/DDBJ whole genome shotgun (WGS) entry which is preliminary data.</text>
</comment>
<keyword evidence="10" id="KW-1185">Reference proteome</keyword>
<protein>
    <recommendedName>
        <fullName evidence="8">PGG domain-containing protein</fullName>
    </recommendedName>
</protein>
<evidence type="ECO:0000256" key="3">
    <source>
        <dbReference type="ARBA" id="ARBA00022737"/>
    </source>
</evidence>
<evidence type="ECO:0000256" key="1">
    <source>
        <dbReference type="ARBA" id="ARBA00004141"/>
    </source>
</evidence>
<gene>
    <name evidence="9" type="ORF">EJB05_07290</name>
</gene>
<dbReference type="EMBL" id="RWGY01000004">
    <property type="protein sequence ID" value="TVU47684.1"/>
    <property type="molecule type" value="Genomic_DNA"/>
</dbReference>
<feature type="transmembrane region" description="Helical" evidence="7">
    <location>
        <begin position="158"/>
        <end position="178"/>
    </location>
</feature>
<feature type="domain" description="PGG" evidence="8">
    <location>
        <begin position="40"/>
        <end position="152"/>
    </location>
</feature>
<evidence type="ECO:0000259" key="8">
    <source>
        <dbReference type="Pfam" id="PF13962"/>
    </source>
</evidence>
<feature type="transmembrane region" description="Helical" evidence="7">
    <location>
        <begin position="136"/>
        <end position="152"/>
    </location>
</feature>
<evidence type="ECO:0000256" key="6">
    <source>
        <dbReference type="ARBA" id="ARBA00023136"/>
    </source>
</evidence>
<name>A0A5J9WKA6_9POAL</name>
<feature type="non-terminal residue" evidence="9">
    <location>
        <position position="1"/>
    </location>
</feature>
<dbReference type="Proteomes" id="UP000324897">
    <property type="component" value="Chromosome 5"/>
</dbReference>
<evidence type="ECO:0000256" key="4">
    <source>
        <dbReference type="ARBA" id="ARBA00022989"/>
    </source>
</evidence>
<keyword evidence="6 7" id="KW-0472">Membrane</keyword>
<evidence type="ECO:0000313" key="9">
    <source>
        <dbReference type="EMBL" id="TVU47684.1"/>
    </source>
</evidence>
<organism evidence="9 10">
    <name type="scientific">Eragrostis curvula</name>
    <name type="common">weeping love grass</name>
    <dbReference type="NCBI Taxonomy" id="38414"/>
    <lineage>
        <taxon>Eukaryota</taxon>
        <taxon>Viridiplantae</taxon>
        <taxon>Streptophyta</taxon>
        <taxon>Embryophyta</taxon>
        <taxon>Tracheophyta</taxon>
        <taxon>Spermatophyta</taxon>
        <taxon>Magnoliopsida</taxon>
        <taxon>Liliopsida</taxon>
        <taxon>Poales</taxon>
        <taxon>Poaceae</taxon>
        <taxon>PACMAD clade</taxon>
        <taxon>Chloridoideae</taxon>
        <taxon>Eragrostideae</taxon>
        <taxon>Eragrostidinae</taxon>
        <taxon>Eragrostis</taxon>
    </lineage>
</organism>
<keyword evidence="3" id="KW-0677">Repeat</keyword>
<proteinExistence type="predicted"/>
<dbReference type="PANTHER" id="PTHR24186">
    <property type="entry name" value="PROTEIN PHOSPHATASE 1 REGULATORY SUBUNIT"/>
    <property type="match status" value="1"/>
</dbReference>
<accession>A0A5J9WKA6</accession>
<sequence>MMGNGAGVGGPVYPPHPYPGMAPQGHGALHVHQQHPAPNNWAANDANTLLVVATLITTLTYQLGSSVPGGYWQDTLLAADGNNQVPHRAGDPVMRDLHRQRYWLFMAASWMGFAGSMLMTLSLLVRMPVNSRHVRWSFAVAYSSLVLTFVVSQCKSHLFIDILIWAVCLAFLWVLISFRPEHRAGIARCVCCDGDN</sequence>
<dbReference type="GO" id="GO:0005886">
    <property type="term" value="C:plasma membrane"/>
    <property type="evidence" value="ECO:0007669"/>
    <property type="project" value="TreeGrafter"/>
</dbReference>
<evidence type="ECO:0000256" key="5">
    <source>
        <dbReference type="ARBA" id="ARBA00023043"/>
    </source>
</evidence>
<dbReference type="PANTHER" id="PTHR24186:SF37">
    <property type="entry name" value="PGG DOMAIN-CONTAINING PROTEIN"/>
    <property type="match status" value="1"/>
</dbReference>
<evidence type="ECO:0000313" key="10">
    <source>
        <dbReference type="Proteomes" id="UP000324897"/>
    </source>
</evidence>
<dbReference type="AlphaFoldDB" id="A0A5J9WKA6"/>
<reference evidence="9 10" key="1">
    <citation type="journal article" date="2019" name="Sci. Rep.">
        <title>A high-quality genome of Eragrostis curvula grass provides insights into Poaceae evolution and supports new strategies to enhance forage quality.</title>
        <authorList>
            <person name="Carballo J."/>
            <person name="Santos B.A.C.M."/>
            <person name="Zappacosta D."/>
            <person name="Garbus I."/>
            <person name="Selva J.P."/>
            <person name="Gallo C.A."/>
            <person name="Diaz A."/>
            <person name="Albertini E."/>
            <person name="Caccamo M."/>
            <person name="Echenique V."/>
        </authorList>
    </citation>
    <scope>NUCLEOTIDE SEQUENCE [LARGE SCALE GENOMIC DNA]</scope>
    <source>
        <strain evidence="10">cv. Victoria</strain>
        <tissue evidence="9">Leaf</tissue>
    </source>
</reference>
<dbReference type="Pfam" id="PF13962">
    <property type="entry name" value="PGG"/>
    <property type="match status" value="1"/>
</dbReference>
<dbReference type="OrthoDB" id="637911at2759"/>
<dbReference type="Gramene" id="TVU47684">
    <property type="protein sequence ID" value="TVU47684"/>
    <property type="gene ID" value="EJB05_07290"/>
</dbReference>
<evidence type="ECO:0000256" key="2">
    <source>
        <dbReference type="ARBA" id="ARBA00022692"/>
    </source>
</evidence>
<keyword evidence="2 7" id="KW-0812">Transmembrane</keyword>